<gene>
    <name evidence="6" type="primary">luxA3</name>
    <name evidence="6" type="ORF">CUROG_09960</name>
</gene>
<dbReference type="Pfam" id="PF00296">
    <property type="entry name" value="Bac_luciferase"/>
    <property type="match status" value="1"/>
</dbReference>
<dbReference type="InterPro" id="IPR051260">
    <property type="entry name" value="Diverse_substr_monoxygenases"/>
</dbReference>
<sequence length="327" mass="35609">MSDHSMLSLSDRSFRNNPGWRRTFAPGTMTLGLALPLGSGQGSATDFTEQVELVHQADAAGFAALWLRDVPLRVPSFGDLGQVLDPWTYLGLLCGATSRIALGTAAIVVPLAHPLILAKQAASVDHLSGGRLLLGVASGDRPEEFPAFGLDVGKRGEVFREHFGVLKKAWTTDQRGIKWSRGRMWSADVVPKPLADEVPTLVIGSAQQSMEWRAENGHGWMTYTAPIEQQRGVIAQWNAACERHGSGEFQPFAQSMGLDLAEDPNKKPEGLHLGMRLGRNYLLELLGTLRDMGVHHLSFGLRLGDRPASEVLAELGEYVLPEFPANE</sequence>
<dbReference type="Proteomes" id="UP000326711">
    <property type="component" value="Chromosome"/>
</dbReference>
<dbReference type="RefSeq" id="WP_236640544.1">
    <property type="nucleotide sequence ID" value="NZ_CP045032.1"/>
</dbReference>
<evidence type="ECO:0000313" key="7">
    <source>
        <dbReference type="Proteomes" id="UP000326711"/>
    </source>
</evidence>
<evidence type="ECO:0000259" key="5">
    <source>
        <dbReference type="Pfam" id="PF00296"/>
    </source>
</evidence>
<dbReference type="GO" id="GO:0047646">
    <property type="term" value="F:alkanal monooxygenase (FMN-linked) activity"/>
    <property type="evidence" value="ECO:0007669"/>
    <property type="project" value="UniProtKB-EC"/>
</dbReference>
<name>A0A5J6Z8B7_9CORY</name>
<dbReference type="PANTHER" id="PTHR30011">
    <property type="entry name" value="ALKANESULFONATE MONOOXYGENASE-RELATED"/>
    <property type="match status" value="1"/>
</dbReference>
<organism evidence="6 7">
    <name type="scientific">Corynebacterium urogenitale</name>
    <dbReference type="NCBI Taxonomy" id="2487892"/>
    <lineage>
        <taxon>Bacteria</taxon>
        <taxon>Bacillati</taxon>
        <taxon>Actinomycetota</taxon>
        <taxon>Actinomycetes</taxon>
        <taxon>Mycobacteriales</taxon>
        <taxon>Corynebacteriaceae</taxon>
        <taxon>Corynebacterium</taxon>
    </lineage>
</organism>
<evidence type="ECO:0000256" key="4">
    <source>
        <dbReference type="ARBA" id="ARBA00023033"/>
    </source>
</evidence>
<dbReference type="EMBL" id="CP045032">
    <property type="protein sequence ID" value="QFQ03328.1"/>
    <property type="molecule type" value="Genomic_DNA"/>
</dbReference>
<dbReference type="KEGG" id="cuo:CUROG_09960"/>
<proteinExistence type="predicted"/>
<dbReference type="InterPro" id="IPR011251">
    <property type="entry name" value="Luciferase-like_dom"/>
</dbReference>
<dbReference type="AlphaFoldDB" id="A0A5J6Z8B7"/>
<keyword evidence="7" id="KW-1185">Reference proteome</keyword>
<dbReference type="SUPFAM" id="SSF51679">
    <property type="entry name" value="Bacterial luciferase-like"/>
    <property type="match status" value="1"/>
</dbReference>
<protein>
    <submittedName>
        <fullName evidence="6">Alkanal monooxygenase alpha chain</fullName>
        <ecNumber evidence="6">1.14.14.3</ecNumber>
    </submittedName>
</protein>
<evidence type="ECO:0000313" key="6">
    <source>
        <dbReference type="EMBL" id="QFQ03328.1"/>
    </source>
</evidence>
<keyword evidence="1" id="KW-0285">Flavoprotein</keyword>
<keyword evidence="4 6" id="KW-0503">Monooxygenase</keyword>
<dbReference type="PANTHER" id="PTHR30011:SF16">
    <property type="entry name" value="C2H2 FINGER DOMAIN TRANSCRIPTION FACTOR (EUROFUNG)-RELATED"/>
    <property type="match status" value="1"/>
</dbReference>
<keyword evidence="2" id="KW-0288">FMN</keyword>
<dbReference type="NCBIfam" id="TIGR03571">
    <property type="entry name" value="lucif_BA3436"/>
    <property type="match status" value="1"/>
</dbReference>
<evidence type="ECO:0000256" key="2">
    <source>
        <dbReference type="ARBA" id="ARBA00022643"/>
    </source>
</evidence>
<reference evidence="7" key="1">
    <citation type="submission" date="2019-10" db="EMBL/GenBank/DDBJ databases">
        <title>Complete genome sequence of Corynebacterium urogenitalis DSM 108747, isolated from the genital tract of a cow.</title>
        <authorList>
            <person name="Ruckert C."/>
            <person name="Ballas P."/>
            <person name="Wagener K."/>
            <person name="Drillich M."/>
            <person name="Kaempfer P."/>
            <person name="Busse H.-J."/>
            <person name="Ehling-Schulz M."/>
        </authorList>
    </citation>
    <scope>NUCLEOTIDE SEQUENCE [LARGE SCALE GENOMIC DNA]</scope>
    <source>
        <strain evidence="7">LMM 1652</strain>
    </source>
</reference>
<dbReference type="Gene3D" id="3.20.20.30">
    <property type="entry name" value="Luciferase-like domain"/>
    <property type="match status" value="1"/>
</dbReference>
<evidence type="ECO:0000256" key="1">
    <source>
        <dbReference type="ARBA" id="ARBA00022630"/>
    </source>
</evidence>
<dbReference type="InterPro" id="IPR020020">
    <property type="entry name" value="Luciferase-type_oxidoreductase"/>
</dbReference>
<evidence type="ECO:0000256" key="3">
    <source>
        <dbReference type="ARBA" id="ARBA00023002"/>
    </source>
</evidence>
<accession>A0A5J6Z8B7</accession>
<feature type="domain" description="Luciferase-like" evidence="5">
    <location>
        <begin position="39"/>
        <end position="246"/>
    </location>
</feature>
<dbReference type="EC" id="1.14.14.3" evidence="6"/>
<keyword evidence="3 6" id="KW-0560">Oxidoreductase</keyword>
<dbReference type="InterPro" id="IPR036661">
    <property type="entry name" value="Luciferase-like_sf"/>
</dbReference>